<evidence type="ECO:0000256" key="1">
    <source>
        <dbReference type="ARBA" id="ARBA00004170"/>
    </source>
</evidence>
<dbReference type="PROSITE" id="PS51837">
    <property type="entry name" value="LITAF"/>
    <property type="match status" value="1"/>
</dbReference>
<feature type="compositionally biased region" description="Acidic residues" evidence="6">
    <location>
        <begin position="120"/>
        <end position="129"/>
    </location>
</feature>
<evidence type="ECO:0000313" key="9">
    <source>
        <dbReference type="EMBL" id="CAG8458815.1"/>
    </source>
</evidence>
<reference evidence="9" key="1">
    <citation type="submission" date="2021-06" db="EMBL/GenBank/DDBJ databases">
        <authorList>
            <person name="Kallberg Y."/>
            <person name="Tangrot J."/>
            <person name="Rosling A."/>
        </authorList>
    </citation>
    <scope>NUCLEOTIDE SEQUENCE</scope>
    <source>
        <strain evidence="9">IA702</strain>
    </source>
</reference>
<dbReference type="GO" id="GO:0008270">
    <property type="term" value="F:zinc ion binding"/>
    <property type="evidence" value="ECO:0007669"/>
    <property type="project" value="TreeGrafter"/>
</dbReference>
<proteinExistence type="inferred from homology"/>
<evidence type="ECO:0000256" key="6">
    <source>
        <dbReference type="SAM" id="MobiDB-lite"/>
    </source>
</evidence>
<keyword evidence="10" id="KW-1185">Reference proteome</keyword>
<organism evidence="9 10">
    <name type="scientific">Paraglomus occultum</name>
    <dbReference type="NCBI Taxonomy" id="144539"/>
    <lineage>
        <taxon>Eukaryota</taxon>
        <taxon>Fungi</taxon>
        <taxon>Fungi incertae sedis</taxon>
        <taxon>Mucoromycota</taxon>
        <taxon>Glomeromycotina</taxon>
        <taxon>Glomeromycetes</taxon>
        <taxon>Paraglomerales</taxon>
        <taxon>Paraglomeraceae</taxon>
        <taxon>Paraglomus</taxon>
    </lineage>
</organism>
<dbReference type="PANTHER" id="PTHR23292">
    <property type="entry name" value="LIPOPOLYSACCHARIDE-INDUCED TUMOR NECROSIS FACTOR-ALPHA FACTOR"/>
    <property type="match status" value="1"/>
</dbReference>
<evidence type="ECO:0000313" key="10">
    <source>
        <dbReference type="Proteomes" id="UP000789572"/>
    </source>
</evidence>
<evidence type="ECO:0000256" key="3">
    <source>
        <dbReference type="ARBA" id="ARBA00022723"/>
    </source>
</evidence>
<comment type="caution">
    <text evidence="9">The sequence shown here is derived from an EMBL/GenBank/DDBJ whole genome shotgun (WGS) entry which is preliminary data.</text>
</comment>
<feature type="region of interest" description="Disordered" evidence="6">
    <location>
        <begin position="120"/>
        <end position="147"/>
    </location>
</feature>
<keyword evidence="7" id="KW-1133">Transmembrane helix</keyword>
<evidence type="ECO:0000259" key="8">
    <source>
        <dbReference type="PROSITE" id="PS51837"/>
    </source>
</evidence>
<sequence length="315" mass="34888">MSGTDNGKIVITQNLKLLATTALAAAPAKKGPSVSVEWGDEVVAMQGVVDPDEIVEDAPSTISASINEFVLSMVVAGLAATTPYMMNATIASLSRLIFEFKESTPSSAYEDALYGSESDLEDSADEIEELASRKPTKSKKDKSSPQIWIKEEEDMPVDFLDRSVVSRIMGTNLRSIRKNHQHLKRRVTAGNKIKFKTRKNDMDFDDVEPIDAIAVRNAKKKEKKIVVGKEYRAKRAAGDVKKKGKPDPVQCPHCKQFVTTDVRYRNGVCTYLLASGLLVTTVVLFWVPFYLKATKDVRHVCPHCFNNLGVKHRLG</sequence>
<keyword evidence="7" id="KW-0812">Transmembrane</keyword>
<evidence type="ECO:0000256" key="7">
    <source>
        <dbReference type="SAM" id="Phobius"/>
    </source>
</evidence>
<dbReference type="Proteomes" id="UP000789572">
    <property type="component" value="Unassembled WGS sequence"/>
</dbReference>
<dbReference type="InterPro" id="IPR037519">
    <property type="entry name" value="LITAF_fam"/>
</dbReference>
<feature type="transmembrane region" description="Helical" evidence="7">
    <location>
        <begin position="271"/>
        <end position="291"/>
    </location>
</feature>
<keyword evidence="3" id="KW-0479">Metal-binding</keyword>
<accession>A0A9N8YYP3</accession>
<dbReference type="InterPro" id="IPR006629">
    <property type="entry name" value="LITAF"/>
</dbReference>
<feature type="domain" description="LITAF" evidence="8">
    <location>
        <begin position="231"/>
        <end position="313"/>
    </location>
</feature>
<comment type="subcellular location">
    <subcellularLocation>
        <location evidence="1">Membrane</location>
        <topology evidence="1">Peripheral membrane protein</topology>
    </subcellularLocation>
</comment>
<evidence type="ECO:0000256" key="2">
    <source>
        <dbReference type="ARBA" id="ARBA00005975"/>
    </source>
</evidence>
<dbReference type="PANTHER" id="PTHR23292:SF6">
    <property type="entry name" value="FI16602P1-RELATED"/>
    <property type="match status" value="1"/>
</dbReference>
<dbReference type="AlphaFoldDB" id="A0A9N8YYP3"/>
<dbReference type="SMART" id="SM00714">
    <property type="entry name" value="LITAF"/>
    <property type="match status" value="1"/>
</dbReference>
<dbReference type="Pfam" id="PF10601">
    <property type="entry name" value="zf-LITAF-like"/>
    <property type="match status" value="1"/>
</dbReference>
<dbReference type="GO" id="GO:0016020">
    <property type="term" value="C:membrane"/>
    <property type="evidence" value="ECO:0007669"/>
    <property type="project" value="UniProtKB-SubCell"/>
</dbReference>
<keyword evidence="5 7" id="KW-0472">Membrane</keyword>
<gene>
    <name evidence="9" type="ORF">POCULU_LOCUS446</name>
</gene>
<evidence type="ECO:0000256" key="5">
    <source>
        <dbReference type="ARBA" id="ARBA00023136"/>
    </source>
</evidence>
<keyword evidence="4" id="KW-0862">Zinc</keyword>
<comment type="similarity">
    <text evidence="2">Belongs to the CDIP1/LITAF family.</text>
</comment>
<evidence type="ECO:0000256" key="4">
    <source>
        <dbReference type="ARBA" id="ARBA00022833"/>
    </source>
</evidence>
<dbReference type="OrthoDB" id="5599753at2759"/>
<name>A0A9N8YYP3_9GLOM</name>
<dbReference type="EMBL" id="CAJVPJ010000023">
    <property type="protein sequence ID" value="CAG8458815.1"/>
    <property type="molecule type" value="Genomic_DNA"/>
</dbReference>
<protein>
    <submittedName>
        <fullName evidence="9">2379_t:CDS:1</fullName>
    </submittedName>
</protein>